<dbReference type="GO" id="GO:0005737">
    <property type="term" value="C:cytoplasm"/>
    <property type="evidence" value="ECO:0007669"/>
    <property type="project" value="UniProtKB-ARBA"/>
</dbReference>
<dbReference type="PANTHER" id="PTHR12814">
    <property type="entry name" value="RNA-BINDING PROTEIN NOB1"/>
    <property type="match status" value="1"/>
</dbReference>
<keyword evidence="3" id="KW-0479">Metal-binding</keyword>
<reference evidence="7 8" key="1">
    <citation type="submission" date="2018-11" db="EMBL/GenBank/DDBJ databases">
        <authorList>
            <consortium name="Pathogen Informatics"/>
        </authorList>
    </citation>
    <scope>NUCLEOTIDE SEQUENCE [LARGE SCALE GENOMIC DNA]</scope>
</reference>
<dbReference type="OrthoDB" id="446759at2759"/>
<evidence type="ECO:0000256" key="4">
    <source>
        <dbReference type="ARBA" id="ARBA00022801"/>
    </source>
</evidence>
<protein>
    <recommendedName>
        <fullName evidence="6">Ribonuclease PIN domain-containing protein</fullName>
    </recommendedName>
</protein>
<evidence type="ECO:0000313" key="7">
    <source>
        <dbReference type="EMBL" id="VDN14362.1"/>
    </source>
</evidence>
<dbReference type="AlphaFoldDB" id="A0A3P7P236"/>
<dbReference type="Proteomes" id="UP000281553">
    <property type="component" value="Unassembled WGS sequence"/>
</dbReference>
<keyword evidence="2" id="KW-0540">Nuclease</keyword>
<dbReference type="GO" id="GO:0046872">
    <property type="term" value="F:metal ion binding"/>
    <property type="evidence" value="ECO:0007669"/>
    <property type="project" value="UniProtKB-KW"/>
</dbReference>
<gene>
    <name evidence="7" type="ORF">DILT_LOCUS10193</name>
</gene>
<evidence type="ECO:0000256" key="3">
    <source>
        <dbReference type="ARBA" id="ARBA00022723"/>
    </source>
</evidence>
<feature type="domain" description="Ribonuclease PIN" evidence="6">
    <location>
        <begin position="6"/>
        <end position="81"/>
    </location>
</feature>
<evidence type="ECO:0000256" key="5">
    <source>
        <dbReference type="SAM" id="MobiDB-lite"/>
    </source>
</evidence>
<dbReference type="PANTHER" id="PTHR12814:SF2">
    <property type="entry name" value="RNA-BINDING PROTEIN NOB1"/>
    <property type="match status" value="1"/>
</dbReference>
<dbReference type="GO" id="GO:0030688">
    <property type="term" value="C:preribosome, small subunit precursor"/>
    <property type="evidence" value="ECO:0007669"/>
    <property type="project" value="TreeGrafter"/>
</dbReference>
<dbReference type="GO" id="GO:0030490">
    <property type="term" value="P:maturation of SSU-rRNA"/>
    <property type="evidence" value="ECO:0007669"/>
    <property type="project" value="TreeGrafter"/>
</dbReference>
<evidence type="ECO:0000259" key="6">
    <source>
        <dbReference type="Pfam" id="PF17146"/>
    </source>
</evidence>
<dbReference type="EMBL" id="UYRU01059006">
    <property type="protein sequence ID" value="VDN14362.1"/>
    <property type="molecule type" value="Genomic_DNA"/>
</dbReference>
<comment type="similarity">
    <text evidence="1">Belongs to the NOB1 family.</text>
</comment>
<organism evidence="7 8">
    <name type="scientific">Dibothriocephalus latus</name>
    <name type="common">Fish tapeworm</name>
    <name type="synonym">Diphyllobothrium latum</name>
    <dbReference type="NCBI Taxonomy" id="60516"/>
    <lineage>
        <taxon>Eukaryota</taxon>
        <taxon>Metazoa</taxon>
        <taxon>Spiralia</taxon>
        <taxon>Lophotrochozoa</taxon>
        <taxon>Platyhelminthes</taxon>
        <taxon>Cestoda</taxon>
        <taxon>Eucestoda</taxon>
        <taxon>Diphyllobothriidea</taxon>
        <taxon>Diphyllobothriidae</taxon>
        <taxon>Dibothriocephalus</taxon>
    </lineage>
</organism>
<evidence type="ECO:0000313" key="8">
    <source>
        <dbReference type="Proteomes" id="UP000281553"/>
    </source>
</evidence>
<sequence length="147" mass="16532">MMVIQFSLRTYGTTIHTVASVIAELRDKRTREYVAALPFPISVEVPQPESVKWAREVSKRTGDFFVLSKPDLDVIALSYELEKDFDAVLDDSSDSFEDVEEAPDKPECDKTEGMHTSADKVEEDEWITADNFDEKLETGLGLGALRV</sequence>
<dbReference type="CDD" id="cd09876">
    <property type="entry name" value="PIN_Nob1-like"/>
    <property type="match status" value="1"/>
</dbReference>
<accession>A0A3P7P236</accession>
<dbReference type="GO" id="GO:0004521">
    <property type="term" value="F:RNA endonuclease activity"/>
    <property type="evidence" value="ECO:0007669"/>
    <property type="project" value="UniProtKB-ARBA"/>
</dbReference>
<feature type="region of interest" description="Disordered" evidence="5">
    <location>
        <begin position="93"/>
        <end position="121"/>
    </location>
</feature>
<dbReference type="GO" id="GO:0031981">
    <property type="term" value="C:nuclear lumen"/>
    <property type="evidence" value="ECO:0007669"/>
    <property type="project" value="UniProtKB-ARBA"/>
</dbReference>
<dbReference type="FunFam" id="3.40.50.1010:FF:000020">
    <property type="entry name" value="20S-pre-rRNA D-site endonuclease NOB1"/>
    <property type="match status" value="1"/>
</dbReference>
<feature type="compositionally biased region" description="Basic and acidic residues" evidence="5">
    <location>
        <begin position="102"/>
        <end position="120"/>
    </location>
</feature>
<dbReference type="InterPro" id="IPR033411">
    <property type="entry name" value="Ribonuclease_PIN"/>
</dbReference>
<keyword evidence="8" id="KW-1185">Reference proteome</keyword>
<evidence type="ECO:0000256" key="2">
    <source>
        <dbReference type="ARBA" id="ARBA00022722"/>
    </source>
</evidence>
<name>A0A3P7P236_DIBLA</name>
<dbReference type="GO" id="GO:0016787">
    <property type="term" value="F:hydrolase activity"/>
    <property type="evidence" value="ECO:0007669"/>
    <property type="project" value="UniProtKB-KW"/>
</dbReference>
<proteinExistence type="inferred from homology"/>
<keyword evidence="4" id="KW-0378">Hydrolase</keyword>
<dbReference type="Pfam" id="PF17146">
    <property type="entry name" value="PIN_6"/>
    <property type="match status" value="1"/>
</dbReference>
<dbReference type="InterPro" id="IPR039907">
    <property type="entry name" value="NOB1"/>
</dbReference>
<dbReference type="Gene3D" id="3.40.50.1010">
    <property type="entry name" value="5'-nuclease"/>
    <property type="match status" value="1"/>
</dbReference>
<evidence type="ECO:0000256" key="1">
    <source>
        <dbReference type="ARBA" id="ARBA00005858"/>
    </source>
</evidence>